<sequence length="67" mass="7625">MKMGPMKKKCEIIVWFTLTVPEDVAGNWSDAELKMVLEEDLKHWAASVDGKFNTLYILINKSKPTSP</sequence>
<dbReference type="EMBL" id="LAZR01000142">
    <property type="protein sequence ID" value="KKN86965.1"/>
    <property type="molecule type" value="Genomic_DNA"/>
</dbReference>
<organism evidence="1">
    <name type="scientific">marine sediment metagenome</name>
    <dbReference type="NCBI Taxonomy" id="412755"/>
    <lineage>
        <taxon>unclassified sequences</taxon>
        <taxon>metagenomes</taxon>
        <taxon>ecological metagenomes</taxon>
    </lineage>
</organism>
<gene>
    <name evidence="1" type="ORF">LCGC14_0262340</name>
</gene>
<dbReference type="AlphaFoldDB" id="A0A0F9U152"/>
<protein>
    <submittedName>
        <fullName evidence="1">Uncharacterized protein</fullName>
    </submittedName>
</protein>
<comment type="caution">
    <text evidence="1">The sequence shown here is derived from an EMBL/GenBank/DDBJ whole genome shotgun (WGS) entry which is preliminary data.</text>
</comment>
<accession>A0A0F9U152</accession>
<evidence type="ECO:0000313" key="1">
    <source>
        <dbReference type="EMBL" id="KKN86965.1"/>
    </source>
</evidence>
<reference evidence="1" key="1">
    <citation type="journal article" date="2015" name="Nature">
        <title>Complex archaea that bridge the gap between prokaryotes and eukaryotes.</title>
        <authorList>
            <person name="Spang A."/>
            <person name="Saw J.H."/>
            <person name="Jorgensen S.L."/>
            <person name="Zaremba-Niedzwiedzka K."/>
            <person name="Martijn J."/>
            <person name="Lind A.E."/>
            <person name="van Eijk R."/>
            <person name="Schleper C."/>
            <person name="Guy L."/>
            <person name="Ettema T.J."/>
        </authorList>
    </citation>
    <scope>NUCLEOTIDE SEQUENCE</scope>
</reference>
<name>A0A0F9U152_9ZZZZ</name>
<proteinExistence type="predicted"/>